<dbReference type="GO" id="GO:0035266">
    <property type="term" value="P:meristem growth"/>
    <property type="evidence" value="ECO:0007669"/>
    <property type="project" value="InterPro"/>
</dbReference>
<organism evidence="2 3">
    <name type="scientific">Stephania yunnanensis</name>
    <dbReference type="NCBI Taxonomy" id="152371"/>
    <lineage>
        <taxon>Eukaryota</taxon>
        <taxon>Viridiplantae</taxon>
        <taxon>Streptophyta</taxon>
        <taxon>Embryophyta</taxon>
        <taxon>Tracheophyta</taxon>
        <taxon>Spermatophyta</taxon>
        <taxon>Magnoliopsida</taxon>
        <taxon>Ranunculales</taxon>
        <taxon>Menispermaceae</taxon>
        <taxon>Menispermoideae</taxon>
        <taxon>Cissampelideae</taxon>
        <taxon>Stephania</taxon>
    </lineage>
</organism>
<evidence type="ECO:0000313" key="3">
    <source>
        <dbReference type="Proteomes" id="UP001420932"/>
    </source>
</evidence>
<dbReference type="PANTHER" id="PTHR45086">
    <property type="entry name" value="WD REPEAT-CONTAINING PROTEIN PCN"/>
    <property type="match status" value="1"/>
</dbReference>
<dbReference type="Proteomes" id="UP001420932">
    <property type="component" value="Unassembled WGS sequence"/>
</dbReference>
<dbReference type="InterPro" id="IPR044622">
    <property type="entry name" value="PCN"/>
</dbReference>
<gene>
    <name evidence="2" type="ORF">Syun_010337</name>
</gene>
<dbReference type="AlphaFoldDB" id="A0AAP0KHX4"/>
<keyword evidence="3" id="KW-1185">Reference proteome</keyword>
<dbReference type="GO" id="GO:0010073">
    <property type="term" value="P:meristem maintenance"/>
    <property type="evidence" value="ECO:0007669"/>
    <property type="project" value="InterPro"/>
</dbReference>
<protein>
    <submittedName>
        <fullName evidence="2">Uncharacterized protein</fullName>
    </submittedName>
</protein>
<reference evidence="2 3" key="1">
    <citation type="submission" date="2024-01" db="EMBL/GenBank/DDBJ databases">
        <title>Genome assemblies of Stephania.</title>
        <authorList>
            <person name="Yang L."/>
        </authorList>
    </citation>
    <scope>NUCLEOTIDE SEQUENCE [LARGE SCALE GENOMIC DNA]</scope>
    <source>
        <strain evidence="2">YNDBR</strain>
        <tissue evidence="2">Leaf</tissue>
    </source>
</reference>
<name>A0AAP0KHX4_9MAGN</name>
<evidence type="ECO:0000313" key="2">
    <source>
        <dbReference type="EMBL" id="KAK9152028.1"/>
    </source>
</evidence>
<evidence type="ECO:0000256" key="1">
    <source>
        <dbReference type="SAM" id="MobiDB-lite"/>
    </source>
</evidence>
<proteinExistence type="predicted"/>
<feature type="region of interest" description="Disordered" evidence="1">
    <location>
        <begin position="147"/>
        <end position="176"/>
    </location>
</feature>
<accession>A0AAP0KHX4</accession>
<comment type="caution">
    <text evidence="2">The sequence shown here is derived from an EMBL/GenBank/DDBJ whole genome shotgun (WGS) entry which is preliminary data.</text>
</comment>
<dbReference type="PANTHER" id="PTHR45086:SF1">
    <property type="entry name" value="WD REPEAT-CONTAINING PROTEIN PCN"/>
    <property type="match status" value="1"/>
</dbReference>
<dbReference type="EMBL" id="JBBNAF010000004">
    <property type="protein sequence ID" value="KAK9152028.1"/>
    <property type="molecule type" value="Genomic_DNA"/>
</dbReference>
<sequence length="199" mass="22530">MTTNIKFVAEQINDHRRRQETDSDVVESEQLKCGTTDIKVNRVDDGHIAESTKSNEKIRKFENAFWSVGGRIGPMLGDKVKRKRGSEKPINFSYNKWAHLAVPMLISAGDDAKLFAYSAQKFTMKILKVQMECELYMWGRDEGDGRLGLGAGRGPNEGSRRTYTKVPQHPSNGNPPTLFLILHDLVRRTKRNEFSASDT</sequence>